<dbReference type="InterPro" id="IPR029058">
    <property type="entry name" value="AB_hydrolase_fold"/>
</dbReference>
<dbReference type="PANTHER" id="PTHR31479:SF2">
    <property type="entry name" value="ALPHA_BETA-HYDROLASES SUPERFAMILY PROTEIN"/>
    <property type="match status" value="1"/>
</dbReference>
<evidence type="ECO:0000313" key="1">
    <source>
        <dbReference type="Proteomes" id="UP000235220"/>
    </source>
</evidence>
<dbReference type="KEGG" id="jre:109018043"/>
<accession>A0A2I4HI75</accession>
<dbReference type="AlphaFoldDB" id="A0A2I4HI75"/>
<dbReference type="PANTHER" id="PTHR31479">
    <property type="entry name" value="ALPHA/BETA-HYDROLASES SUPERFAMILY PROTEIN"/>
    <property type="match status" value="1"/>
</dbReference>
<reference evidence="2 3" key="1">
    <citation type="submission" date="2025-04" db="UniProtKB">
        <authorList>
            <consortium name="RefSeq"/>
        </authorList>
    </citation>
    <scope>IDENTIFICATION</scope>
    <source>
        <tissue evidence="2 3">Leaves</tissue>
    </source>
</reference>
<dbReference type="RefSeq" id="XP_018855778.2">
    <property type="nucleotide sequence ID" value="XM_019000233.2"/>
</dbReference>
<dbReference type="Proteomes" id="UP000235220">
    <property type="component" value="Chromosome 13"/>
</dbReference>
<name>A0A2I4HI75_JUGRE</name>
<proteinExistence type="predicted"/>
<organism evidence="1 2">
    <name type="scientific">Juglans regia</name>
    <name type="common">English walnut</name>
    <dbReference type="NCBI Taxonomy" id="51240"/>
    <lineage>
        <taxon>Eukaryota</taxon>
        <taxon>Viridiplantae</taxon>
        <taxon>Streptophyta</taxon>
        <taxon>Embryophyta</taxon>
        <taxon>Tracheophyta</taxon>
        <taxon>Spermatophyta</taxon>
        <taxon>Magnoliopsida</taxon>
        <taxon>eudicotyledons</taxon>
        <taxon>Gunneridae</taxon>
        <taxon>Pentapetalae</taxon>
        <taxon>rosids</taxon>
        <taxon>fabids</taxon>
        <taxon>Fagales</taxon>
        <taxon>Juglandaceae</taxon>
        <taxon>Juglans</taxon>
    </lineage>
</organism>
<gene>
    <name evidence="2 3 4" type="primary">LOC109018043</name>
</gene>
<evidence type="ECO:0000313" key="3">
    <source>
        <dbReference type="RefSeq" id="XP_018855778.2"/>
    </source>
</evidence>
<evidence type="ECO:0000313" key="2">
    <source>
        <dbReference type="RefSeq" id="XP_018855777.2"/>
    </source>
</evidence>
<dbReference type="GeneID" id="109018043"/>
<dbReference type="Gramene" id="Jr13_29440_p1">
    <property type="protein sequence ID" value="cds.Jr13_29440_p1"/>
    <property type="gene ID" value="Jr13_29440"/>
</dbReference>
<dbReference type="SUPFAM" id="SSF53474">
    <property type="entry name" value="alpha/beta-Hydrolases"/>
    <property type="match status" value="2"/>
</dbReference>
<keyword evidence="1" id="KW-1185">Reference proteome</keyword>
<dbReference type="OrthoDB" id="58570at2759"/>
<dbReference type="Gene3D" id="3.40.50.1820">
    <property type="entry name" value="alpha/beta hydrolase"/>
    <property type="match status" value="1"/>
</dbReference>
<dbReference type="STRING" id="51240.A0A2I4HI75"/>
<sequence length="369" mass="42316">MGFKEEIFHETGPKHLTAMDCFPKGGGDRHTSEGLSVPPAALKNTDHQRSVVASLVQGVYSLERDRQRRNLGRYREDNVEPWWTSFNFHLDEPLIDHDKCIFGAIYKYNGQYASADSDVPEYVIAFRGTLLTPETRREDMKSNFKCFLNKLEESSRFKLALNYVERFVEAKGARNVWLAGHSLGSAIALLVGKKMIYKMEWFPKAYLFNPPVLYFPIELLEDEKVKKRIRSVHRMVKAGLIFVAPELSKTRMEDHFALLSSWTPHLFVNPADIFCAEYIAYFERKVGAGETMTLAENNSMRNLVSHVVFGTDLKDATHLLPSAYLIVNESHLNKKAAESSSCSDFLGAHTISQWWRPDVRCQSTLYQYR</sequence>
<evidence type="ECO:0000313" key="4">
    <source>
        <dbReference type="RefSeq" id="XP_035540688.1"/>
    </source>
</evidence>
<protein>
    <submittedName>
        <fullName evidence="2 3">GDSL esterase/lipase At4g10955-like isoform X1</fullName>
    </submittedName>
</protein>
<dbReference type="RefSeq" id="XP_035540688.1">
    <property type="nucleotide sequence ID" value="XM_035684795.1"/>
</dbReference>
<dbReference type="RefSeq" id="XP_018855777.2">
    <property type="nucleotide sequence ID" value="XM_019000232.2"/>
</dbReference>